<dbReference type="Proteomes" id="UP000595917">
    <property type="component" value="Chromosome"/>
</dbReference>
<dbReference type="InterPro" id="IPR013022">
    <property type="entry name" value="Xyl_isomerase-like_TIM-brl"/>
</dbReference>
<sequence>MNIAYTVWTWFLDPFDNFSKPETVEKQKVQFEKAAREISYLGYDSVENFNIIVDTFGDDTDTLKSILQKYNLTLRAVYHYLKTDYAADLEMGKRCIEFLKKMNCDILNLQAPKHAPEGTTKEAILDTAAKSNEMGKIAADNGIKLCMHPHWGSTVEKEHEIELFAESTDPRYVHFCIDTAHTQLLNMDPIKIVEQYRDRLAYIHLKDVDPDVTITPERPMNRFRALGQGTVDFKGVYKKLVEIGFDGTLCVELDYPVICNYQSAQVSRHYIRDVLGI</sequence>
<reference evidence="2" key="1">
    <citation type="submission" date="2021-01" db="EMBL/GenBank/DDBJ databases">
        <title>Description of Breznakiella homolactica.</title>
        <authorList>
            <person name="Song Y."/>
            <person name="Brune A."/>
        </authorList>
    </citation>
    <scope>NUCLEOTIDE SEQUENCE</scope>
    <source>
        <strain evidence="2">RmG30</strain>
    </source>
</reference>
<dbReference type="Gene3D" id="3.20.20.150">
    <property type="entry name" value="Divalent-metal-dependent TIM barrel enzymes"/>
    <property type="match status" value="1"/>
</dbReference>
<gene>
    <name evidence="2" type="ORF">JFL75_00145</name>
</gene>
<dbReference type="PANTHER" id="PTHR12110:SF41">
    <property type="entry name" value="INOSOSE DEHYDRATASE"/>
    <property type="match status" value="1"/>
</dbReference>
<dbReference type="Pfam" id="PF01261">
    <property type="entry name" value="AP_endonuc_2"/>
    <property type="match status" value="1"/>
</dbReference>
<proteinExistence type="predicted"/>
<dbReference type="InterPro" id="IPR036237">
    <property type="entry name" value="Xyl_isomerase-like_sf"/>
</dbReference>
<evidence type="ECO:0000259" key="1">
    <source>
        <dbReference type="Pfam" id="PF01261"/>
    </source>
</evidence>
<dbReference type="PANTHER" id="PTHR12110">
    <property type="entry name" value="HYDROXYPYRUVATE ISOMERASE"/>
    <property type="match status" value="1"/>
</dbReference>
<dbReference type="EMBL" id="CP067089">
    <property type="protein sequence ID" value="QQO09368.1"/>
    <property type="molecule type" value="Genomic_DNA"/>
</dbReference>
<evidence type="ECO:0000313" key="3">
    <source>
        <dbReference type="Proteomes" id="UP000595917"/>
    </source>
</evidence>
<name>A0A7T7XN62_9SPIR</name>
<dbReference type="RefSeq" id="WP_215626671.1">
    <property type="nucleotide sequence ID" value="NZ_CP067089.2"/>
</dbReference>
<dbReference type="SUPFAM" id="SSF51658">
    <property type="entry name" value="Xylose isomerase-like"/>
    <property type="match status" value="1"/>
</dbReference>
<dbReference type="AlphaFoldDB" id="A0A7T7XN62"/>
<dbReference type="KEGG" id="bhc:JFL75_00145"/>
<dbReference type="InterPro" id="IPR050312">
    <property type="entry name" value="IolE/XylAMocC-like"/>
</dbReference>
<protein>
    <submittedName>
        <fullName evidence="2">TIM barrel protein</fullName>
    </submittedName>
</protein>
<feature type="domain" description="Xylose isomerase-like TIM barrel" evidence="1">
    <location>
        <begin position="38"/>
        <end position="255"/>
    </location>
</feature>
<organism evidence="2 3">
    <name type="scientific">Breznakiella homolactica</name>
    <dbReference type="NCBI Taxonomy" id="2798577"/>
    <lineage>
        <taxon>Bacteria</taxon>
        <taxon>Pseudomonadati</taxon>
        <taxon>Spirochaetota</taxon>
        <taxon>Spirochaetia</taxon>
        <taxon>Spirochaetales</taxon>
        <taxon>Breznakiellaceae</taxon>
        <taxon>Breznakiella</taxon>
    </lineage>
</organism>
<evidence type="ECO:0000313" key="2">
    <source>
        <dbReference type="EMBL" id="QQO09368.1"/>
    </source>
</evidence>
<accession>A0A7T7XN62</accession>
<keyword evidence="3" id="KW-1185">Reference proteome</keyword>